<evidence type="ECO:0000256" key="1">
    <source>
        <dbReference type="SAM" id="MobiDB-lite"/>
    </source>
</evidence>
<organism evidence="2 3">
    <name type="scientific">Mycobacterium intracellulare</name>
    <dbReference type="NCBI Taxonomy" id="1767"/>
    <lineage>
        <taxon>Bacteria</taxon>
        <taxon>Bacillati</taxon>
        <taxon>Actinomycetota</taxon>
        <taxon>Actinomycetes</taxon>
        <taxon>Mycobacteriales</taxon>
        <taxon>Mycobacteriaceae</taxon>
        <taxon>Mycobacterium</taxon>
        <taxon>Mycobacterium avium complex (MAC)</taxon>
    </lineage>
</organism>
<evidence type="ECO:0000313" key="2">
    <source>
        <dbReference type="EMBL" id="BCP02536.1"/>
    </source>
</evidence>
<geneLocation type="plasmid" evidence="2 3">
    <name>pM018</name>
</geneLocation>
<sequence length="118" mass="12934">MPLLSKTDASELQGITELRQAFQAAGLALDERQEQLLVSLVTARDLPAALQFTQKQMRFYTVTEAILKELLSISLAALVTPARSSSPQRVSTESYTQWTTAESSRPTSESQKSSGQKS</sequence>
<protein>
    <submittedName>
        <fullName evidence="2">Uncharacterized protein</fullName>
    </submittedName>
</protein>
<feature type="region of interest" description="Disordered" evidence="1">
    <location>
        <begin position="81"/>
        <end position="118"/>
    </location>
</feature>
<name>A0A7R7MYX2_MYCIT</name>
<evidence type="ECO:0000313" key="3">
    <source>
        <dbReference type="Proteomes" id="UP000595205"/>
    </source>
</evidence>
<feature type="compositionally biased region" description="Polar residues" evidence="1">
    <location>
        <begin position="82"/>
        <end position="118"/>
    </location>
</feature>
<accession>A0A7R7MYX2</accession>
<reference evidence="2 3" key="1">
    <citation type="submission" date="2020-12" db="EMBL/GenBank/DDBJ databases">
        <title>Genome sequence of clinical Mycobacterium intracellulare strains.</title>
        <authorList>
            <person name="Tateishi Y."/>
            <person name="Matsumoto S."/>
            <person name="Fukushima Y."/>
            <person name="Nakajima C."/>
            <person name="Suzuki Y."/>
        </authorList>
    </citation>
    <scope>NUCLEOTIDE SEQUENCE [LARGE SCALE GENOMIC DNA]</scope>
    <source>
        <strain evidence="2 3">M018</strain>
        <plasmid evidence="2 3">pM018</plasmid>
    </source>
</reference>
<keyword evidence="2" id="KW-0614">Plasmid</keyword>
<proteinExistence type="predicted"/>
<dbReference type="AlphaFoldDB" id="A0A7R7MYX2"/>
<gene>
    <name evidence="2" type="ORF">MINTM018_53050</name>
</gene>
<dbReference type="EMBL" id="AP024256">
    <property type="protein sequence ID" value="BCP02536.1"/>
    <property type="molecule type" value="Genomic_DNA"/>
</dbReference>
<dbReference type="Proteomes" id="UP000595205">
    <property type="component" value="Plasmid pM018"/>
</dbReference>